<proteinExistence type="predicted"/>
<name>A0A5J4RMN7_9ZZZZ</name>
<organism evidence="1">
    <name type="scientific">termite gut metagenome</name>
    <dbReference type="NCBI Taxonomy" id="433724"/>
    <lineage>
        <taxon>unclassified sequences</taxon>
        <taxon>metagenomes</taxon>
        <taxon>organismal metagenomes</taxon>
    </lineage>
</organism>
<dbReference type="AlphaFoldDB" id="A0A5J4RMN7"/>
<comment type="caution">
    <text evidence="1">The sequence shown here is derived from an EMBL/GenBank/DDBJ whole genome shotgun (WGS) entry which is preliminary data.</text>
</comment>
<dbReference type="EMBL" id="SNRY01000944">
    <property type="protein sequence ID" value="KAA6334938.1"/>
    <property type="molecule type" value="Genomic_DNA"/>
</dbReference>
<gene>
    <name evidence="1" type="ORF">EZS27_016788</name>
</gene>
<protein>
    <submittedName>
        <fullName evidence="1">Uncharacterized protein</fullName>
    </submittedName>
</protein>
<sequence>MKHYIQILNLLFILVASLIETGCSQKVYPTAKVNYLSGNSETITMRAIGMGIDRYAAITNAELNAIDVVFFRGLPESEQKTALVGSNEAEERSKNEKYFSEFYDNKRYKTFVMSSIPVSNLVRITRREKNITVDVKINITALRKDLEQFNIIRKFGY</sequence>
<reference evidence="1" key="1">
    <citation type="submission" date="2019-03" db="EMBL/GenBank/DDBJ databases">
        <title>Single cell metagenomics reveals metabolic interactions within the superorganism composed of flagellate Streblomastix strix and complex community of Bacteroidetes bacteria on its surface.</title>
        <authorList>
            <person name="Treitli S.C."/>
            <person name="Kolisko M."/>
            <person name="Husnik F."/>
            <person name="Keeling P."/>
            <person name="Hampl V."/>
        </authorList>
    </citation>
    <scope>NUCLEOTIDE SEQUENCE</scope>
    <source>
        <strain evidence="1">STM</strain>
    </source>
</reference>
<accession>A0A5J4RMN7</accession>
<evidence type="ECO:0000313" key="1">
    <source>
        <dbReference type="EMBL" id="KAA6334938.1"/>
    </source>
</evidence>